<feature type="compositionally biased region" description="Basic residues" evidence="1">
    <location>
        <begin position="46"/>
        <end position="66"/>
    </location>
</feature>
<feature type="region of interest" description="Disordered" evidence="1">
    <location>
        <begin position="46"/>
        <end position="78"/>
    </location>
</feature>
<dbReference type="Proteomes" id="UP000257002">
    <property type="component" value="Unassembled WGS sequence"/>
</dbReference>
<name>A0A3E0LKI6_9CHRO</name>
<evidence type="ECO:0000256" key="1">
    <source>
        <dbReference type="SAM" id="MobiDB-lite"/>
    </source>
</evidence>
<gene>
    <name evidence="2" type="ORF">DWQ51_19950</name>
</gene>
<protein>
    <submittedName>
        <fullName evidence="2">Uncharacterized protein</fullName>
    </submittedName>
</protein>
<evidence type="ECO:0000313" key="2">
    <source>
        <dbReference type="EMBL" id="REJ47702.1"/>
    </source>
</evidence>
<reference evidence="2 3" key="1">
    <citation type="submission" date="2017-10" db="EMBL/GenBank/DDBJ databases">
        <title>A large-scale comparative metagenomic study reveals the eutrophication-driven functional interactions in six Microcystis-epibionts communities.</title>
        <authorList>
            <person name="Li Q."/>
            <person name="Lin F."/>
        </authorList>
    </citation>
    <scope>NUCLEOTIDE SEQUENCE [LARGE SCALE GENOMIC DNA]</scope>
    <source>
        <strain evidence="2">TW10</strain>
    </source>
</reference>
<comment type="caution">
    <text evidence="2">The sequence shown here is derived from an EMBL/GenBank/DDBJ whole genome shotgun (WGS) entry which is preliminary data.</text>
</comment>
<sequence length="78" mass="9452">MSINENPIEIRLTPRFQKDLKILAKRYRSIRQDLQPLLQIYSSNCRTKKNRRANRRMLSKNSKTRNHLPTQTRSDRRT</sequence>
<dbReference type="EMBL" id="QQWD01000031">
    <property type="protein sequence ID" value="REJ47702.1"/>
    <property type="molecule type" value="Genomic_DNA"/>
</dbReference>
<organism evidence="2 3">
    <name type="scientific">Microcystis wesenbergii TW10</name>
    <dbReference type="NCBI Taxonomy" id="2060474"/>
    <lineage>
        <taxon>Bacteria</taxon>
        <taxon>Bacillati</taxon>
        <taxon>Cyanobacteriota</taxon>
        <taxon>Cyanophyceae</taxon>
        <taxon>Oscillatoriophycideae</taxon>
        <taxon>Chroococcales</taxon>
        <taxon>Microcystaceae</taxon>
        <taxon>Microcystis</taxon>
    </lineage>
</organism>
<evidence type="ECO:0000313" key="3">
    <source>
        <dbReference type="Proteomes" id="UP000257002"/>
    </source>
</evidence>
<proteinExistence type="predicted"/>
<dbReference type="AlphaFoldDB" id="A0A3E0LKI6"/>
<accession>A0A3E0LKI6</accession>